<keyword evidence="3" id="KW-0964">Secreted</keyword>
<feature type="chain" id="PRO_5043662218" evidence="5">
    <location>
        <begin position="31"/>
        <end position="447"/>
    </location>
</feature>
<evidence type="ECO:0000256" key="5">
    <source>
        <dbReference type="SAM" id="SignalP"/>
    </source>
</evidence>
<dbReference type="GO" id="GO:0006508">
    <property type="term" value="P:proteolysis"/>
    <property type="evidence" value="ECO:0007669"/>
    <property type="project" value="InterPro"/>
</dbReference>
<dbReference type="GO" id="GO:0005576">
    <property type="term" value="C:extracellular region"/>
    <property type="evidence" value="ECO:0007669"/>
    <property type="project" value="UniProtKB-SubCell"/>
</dbReference>
<feature type="signal peptide" evidence="5">
    <location>
        <begin position="1"/>
        <end position="30"/>
    </location>
</feature>
<accession>A0AAV1DM74</accession>
<reference evidence="7" key="1">
    <citation type="submission" date="2023-03" db="EMBL/GenBank/DDBJ databases">
        <authorList>
            <person name="Julca I."/>
        </authorList>
    </citation>
    <scope>NUCLEOTIDE SEQUENCE</scope>
</reference>
<dbReference type="PANTHER" id="PTHR47965:SF67">
    <property type="entry name" value="BASIC 7S GLOBULIN 2-LIKE"/>
    <property type="match status" value="1"/>
</dbReference>
<evidence type="ECO:0000259" key="6">
    <source>
        <dbReference type="PROSITE" id="PS51767"/>
    </source>
</evidence>
<evidence type="ECO:0000313" key="7">
    <source>
        <dbReference type="EMBL" id="CAI9107882.1"/>
    </source>
</evidence>
<dbReference type="InterPro" id="IPR032799">
    <property type="entry name" value="TAXi_C"/>
</dbReference>
<dbReference type="PROSITE" id="PS51767">
    <property type="entry name" value="PEPTIDASE_A1"/>
    <property type="match status" value="1"/>
</dbReference>
<sequence length="447" mass="48017">MQAQEMIWFISFLTVFFFLSSLCPPPSAQAQQPLLSPIQKDNLTKLYTLSAYLKTPLQLTHLQLDLGASESLTWVDCTSGFESSTFRHLIYTDPVCLEIDYPVLIYSTGNCSNNPDPTCFDGSCDTNAQNPVTLEHILGDILLDSLALPSTNGKNPGKLMLDADYVFSCGNTSLLNGMATGVAGIAMLGRFNFSLPAQLSRAFSSPSLFAICLPSSSSGTGLAIFNSYGPYFFSPGIDLSKSLTYTPLLLNPFGGVIQPYVRASYQYFIGVTGIRVNGRSVPLNKTLLEIDQKDGTGGTTISTATPYGILQTSIFKALKTAFKEAAVSLKLKTSTPVKPFSLCYKAGTVPSTRQGPAVPTIDLVLQSESVIWRISGANSMVNVGGNALCLGFLDGGRNPKTSIVIGGLQIEDNLLQFDMVSQRLGFSSSVLSQSTTCSNFNFTTNNL</sequence>
<evidence type="ECO:0000313" key="8">
    <source>
        <dbReference type="Proteomes" id="UP001161247"/>
    </source>
</evidence>
<dbReference type="GO" id="GO:0004190">
    <property type="term" value="F:aspartic-type endopeptidase activity"/>
    <property type="evidence" value="ECO:0007669"/>
    <property type="project" value="InterPro"/>
</dbReference>
<dbReference type="Proteomes" id="UP001161247">
    <property type="component" value="Chromosome 5"/>
</dbReference>
<proteinExistence type="inferred from homology"/>
<protein>
    <submittedName>
        <fullName evidence="7">OLC1v1007356C1</fullName>
    </submittedName>
</protein>
<evidence type="ECO:0000256" key="4">
    <source>
        <dbReference type="ARBA" id="ARBA00022729"/>
    </source>
</evidence>
<dbReference type="InterPro" id="IPR033121">
    <property type="entry name" value="PEPTIDASE_A1"/>
</dbReference>
<dbReference type="AlphaFoldDB" id="A0AAV1DM74"/>
<comment type="similarity">
    <text evidence="2">Belongs to the peptidase A1 family.</text>
</comment>
<evidence type="ECO:0000256" key="1">
    <source>
        <dbReference type="ARBA" id="ARBA00004239"/>
    </source>
</evidence>
<dbReference type="InterPro" id="IPR032861">
    <property type="entry name" value="TAXi_N"/>
</dbReference>
<dbReference type="SUPFAM" id="SSF50630">
    <property type="entry name" value="Acid proteases"/>
    <property type="match status" value="1"/>
</dbReference>
<evidence type="ECO:0000256" key="3">
    <source>
        <dbReference type="ARBA" id="ARBA00022525"/>
    </source>
</evidence>
<comment type="subcellular location">
    <subcellularLocation>
        <location evidence="1">Secreted</location>
        <location evidence="1">Extracellular space</location>
    </subcellularLocation>
</comment>
<dbReference type="Pfam" id="PF14541">
    <property type="entry name" value="TAXi_C"/>
    <property type="match status" value="1"/>
</dbReference>
<gene>
    <name evidence="7" type="ORF">OLC1_LOCUS16079</name>
</gene>
<evidence type="ECO:0000256" key="2">
    <source>
        <dbReference type="ARBA" id="ARBA00007447"/>
    </source>
</evidence>
<keyword evidence="8" id="KW-1185">Reference proteome</keyword>
<dbReference type="FunFam" id="2.40.70.10:FF:000041">
    <property type="entry name" value="Basic 7S globulin"/>
    <property type="match status" value="1"/>
</dbReference>
<dbReference type="Gene3D" id="2.40.70.10">
    <property type="entry name" value="Acid Proteases"/>
    <property type="match status" value="2"/>
</dbReference>
<dbReference type="PANTHER" id="PTHR47965">
    <property type="entry name" value="ASPARTYL PROTEASE-RELATED"/>
    <property type="match status" value="1"/>
</dbReference>
<dbReference type="InterPro" id="IPR001461">
    <property type="entry name" value="Aspartic_peptidase_A1"/>
</dbReference>
<dbReference type="InterPro" id="IPR021109">
    <property type="entry name" value="Peptidase_aspartic_dom_sf"/>
</dbReference>
<dbReference type="Pfam" id="PF14543">
    <property type="entry name" value="TAXi_N"/>
    <property type="match status" value="1"/>
</dbReference>
<keyword evidence="4 5" id="KW-0732">Signal</keyword>
<name>A0AAV1DM74_OLDCO</name>
<dbReference type="EMBL" id="OX459122">
    <property type="protein sequence ID" value="CAI9107882.1"/>
    <property type="molecule type" value="Genomic_DNA"/>
</dbReference>
<organism evidence="7 8">
    <name type="scientific">Oldenlandia corymbosa var. corymbosa</name>
    <dbReference type="NCBI Taxonomy" id="529605"/>
    <lineage>
        <taxon>Eukaryota</taxon>
        <taxon>Viridiplantae</taxon>
        <taxon>Streptophyta</taxon>
        <taxon>Embryophyta</taxon>
        <taxon>Tracheophyta</taxon>
        <taxon>Spermatophyta</taxon>
        <taxon>Magnoliopsida</taxon>
        <taxon>eudicotyledons</taxon>
        <taxon>Gunneridae</taxon>
        <taxon>Pentapetalae</taxon>
        <taxon>asterids</taxon>
        <taxon>lamiids</taxon>
        <taxon>Gentianales</taxon>
        <taxon>Rubiaceae</taxon>
        <taxon>Rubioideae</taxon>
        <taxon>Spermacoceae</taxon>
        <taxon>Hedyotis-Oldenlandia complex</taxon>
        <taxon>Oldenlandia</taxon>
    </lineage>
</organism>
<feature type="domain" description="Peptidase A1" evidence="6">
    <location>
        <begin position="47"/>
        <end position="427"/>
    </location>
</feature>